<comment type="caution">
    <text evidence="6">The sequence shown here is derived from an EMBL/GenBank/DDBJ whole genome shotgun (WGS) entry which is preliminary data.</text>
</comment>
<evidence type="ECO:0000256" key="5">
    <source>
        <dbReference type="SAM" id="SignalP"/>
    </source>
</evidence>
<organism evidence="6 7">
    <name type="scientific">Cylindrotheca closterium</name>
    <dbReference type="NCBI Taxonomy" id="2856"/>
    <lineage>
        <taxon>Eukaryota</taxon>
        <taxon>Sar</taxon>
        <taxon>Stramenopiles</taxon>
        <taxon>Ochrophyta</taxon>
        <taxon>Bacillariophyta</taxon>
        <taxon>Bacillariophyceae</taxon>
        <taxon>Bacillariophycidae</taxon>
        <taxon>Bacillariales</taxon>
        <taxon>Bacillariaceae</taxon>
        <taxon>Cylindrotheca</taxon>
    </lineage>
</organism>
<dbReference type="SUPFAM" id="SSF103025">
    <property type="entry name" value="Folate-binding domain"/>
    <property type="match status" value="1"/>
</dbReference>
<name>A0AAD2FLB9_9STRA</name>
<dbReference type="InterPro" id="IPR045179">
    <property type="entry name" value="YgfZ/GcvT"/>
</dbReference>
<dbReference type="InterPro" id="IPR017703">
    <property type="entry name" value="YgfZ/GCV_T_CS"/>
</dbReference>
<dbReference type="GO" id="GO:0005739">
    <property type="term" value="C:mitochondrion"/>
    <property type="evidence" value="ECO:0007669"/>
    <property type="project" value="UniProtKB-SubCell"/>
</dbReference>
<evidence type="ECO:0000256" key="3">
    <source>
        <dbReference type="ARBA" id="ARBA00023128"/>
    </source>
</evidence>
<feature type="region of interest" description="Disordered" evidence="4">
    <location>
        <begin position="517"/>
        <end position="595"/>
    </location>
</feature>
<dbReference type="Proteomes" id="UP001295423">
    <property type="component" value="Unassembled WGS sequence"/>
</dbReference>
<protein>
    <recommendedName>
        <fullName evidence="8">Aminomethyltransferase folate-binding domain-containing protein</fullName>
    </recommendedName>
</protein>
<dbReference type="EMBL" id="CAKOGP040000890">
    <property type="protein sequence ID" value="CAJ1940102.1"/>
    <property type="molecule type" value="Genomic_DNA"/>
</dbReference>
<dbReference type="Gene3D" id="3.30.1360.120">
    <property type="entry name" value="Probable tRNA modification gtpase trme, domain 1"/>
    <property type="match status" value="1"/>
</dbReference>
<gene>
    <name evidence="6" type="ORF">CYCCA115_LOCUS6872</name>
</gene>
<evidence type="ECO:0000256" key="2">
    <source>
        <dbReference type="ARBA" id="ARBA00022946"/>
    </source>
</evidence>
<dbReference type="InterPro" id="IPR027266">
    <property type="entry name" value="TrmE/GcvT-like"/>
</dbReference>
<evidence type="ECO:0000313" key="6">
    <source>
        <dbReference type="EMBL" id="CAJ1940102.1"/>
    </source>
</evidence>
<keyword evidence="3" id="KW-0496">Mitochondrion</keyword>
<sequence>MEKIAASFLLLSIASTASAFTAQSCGSVSRQTLLSSSSPQPSDFDFEYVSPNPEISPDEGIFTTPLSSVYPPGTPAGMRGEAVRSAIRSGRCVGWDLSTEATLSPGGALKIRGKGTRTFLNNKLTQSFSAETASSSYQEACFLDPKGRVVDRLRVALVDDETAYVLTSPGHTSEDLLKRLDPFVFPLDEITLENVQDCFLMTLASVQREHVQKVLMEQFLPKDGSFSFPTLSDEAVTWTYNDDISVVVLPSVGLPPVAAVGYTMIFHGNGAKDLISKEWATLIGDDNPDGPIGIGGLEYETLRIEAGMPAYGQEIGSKEVKASPLELHWENTINLEKGCYLGQEGIASILKNPRGPPRTLYSVIFEDSTNLWETQSRGDRSGIENLTHPPRVGQTLYALGSNEELLVGTLTSVAEAAGTGDPTIVGLAMVRRADSIRKKMDEMGIEIFKEPQDIFDVTESSGMIEPPPLDPLDGLEVVVEGTFTVGKLNMVPSRRFRKGKNMFDIDIVVEDFECGPQISYAPTTDDEAETGSDDDDNDDDDDDEALDFSKIQAEAEAAEKEAEAAAAEARRKAEKMEMLRKRAQEAMAKRKQKKQ</sequence>
<dbReference type="PANTHER" id="PTHR22602:SF0">
    <property type="entry name" value="TRANSFERASE CAF17, MITOCHONDRIAL-RELATED"/>
    <property type="match status" value="1"/>
</dbReference>
<dbReference type="PROSITE" id="PS51257">
    <property type="entry name" value="PROKAR_LIPOPROTEIN"/>
    <property type="match status" value="1"/>
</dbReference>
<dbReference type="GO" id="GO:0016226">
    <property type="term" value="P:iron-sulfur cluster assembly"/>
    <property type="evidence" value="ECO:0007669"/>
    <property type="project" value="TreeGrafter"/>
</dbReference>
<keyword evidence="2" id="KW-0809">Transit peptide</keyword>
<evidence type="ECO:0008006" key="8">
    <source>
        <dbReference type="Google" id="ProtNLM"/>
    </source>
</evidence>
<evidence type="ECO:0000256" key="1">
    <source>
        <dbReference type="ARBA" id="ARBA00004173"/>
    </source>
</evidence>
<feature type="compositionally biased region" description="Acidic residues" evidence="4">
    <location>
        <begin position="524"/>
        <end position="546"/>
    </location>
</feature>
<proteinExistence type="predicted"/>
<dbReference type="PANTHER" id="PTHR22602">
    <property type="entry name" value="TRANSFERASE CAF17, MITOCHONDRIAL-RELATED"/>
    <property type="match status" value="1"/>
</dbReference>
<evidence type="ECO:0000256" key="4">
    <source>
        <dbReference type="SAM" id="MobiDB-lite"/>
    </source>
</evidence>
<feature type="signal peptide" evidence="5">
    <location>
        <begin position="1"/>
        <end position="19"/>
    </location>
</feature>
<comment type="subcellular location">
    <subcellularLocation>
        <location evidence="1">Mitochondrion</location>
    </subcellularLocation>
</comment>
<feature type="compositionally biased region" description="Basic and acidic residues" evidence="4">
    <location>
        <begin position="557"/>
        <end position="588"/>
    </location>
</feature>
<feature type="chain" id="PRO_5041977752" description="Aminomethyltransferase folate-binding domain-containing protein" evidence="5">
    <location>
        <begin position="20"/>
        <end position="595"/>
    </location>
</feature>
<evidence type="ECO:0000313" key="7">
    <source>
        <dbReference type="Proteomes" id="UP001295423"/>
    </source>
</evidence>
<dbReference type="AlphaFoldDB" id="A0AAD2FLB9"/>
<keyword evidence="5" id="KW-0732">Signal</keyword>
<dbReference type="NCBIfam" id="TIGR03317">
    <property type="entry name" value="ygfZ_signature"/>
    <property type="match status" value="1"/>
</dbReference>
<keyword evidence="7" id="KW-1185">Reference proteome</keyword>
<reference evidence="6" key="1">
    <citation type="submission" date="2023-08" db="EMBL/GenBank/DDBJ databases">
        <authorList>
            <person name="Audoor S."/>
            <person name="Bilcke G."/>
        </authorList>
    </citation>
    <scope>NUCLEOTIDE SEQUENCE</scope>
</reference>
<accession>A0AAD2FLB9</accession>